<feature type="domain" description="C2H2-type" evidence="3">
    <location>
        <begin position="282"/>
        <end position="310"/>
    </location>
</feature>
<organism evidence="4 5">
    <name type="scientific">Caenorhabditis auriculariae</name>
    <dbReference type="NCBI Taxonomy" id="2777116"/>
    <lineage>
        <taxon>Eukaryota</taxon>
        <taxon>Metazoa</taxon>
        <taxon>Ecdysozoa</taxon>
        <taxon>Nematoda</taxon>
        <taxon>Chromadorea</taxon>
        <taxon>Rhabditida</taxon>
        <taxon>Rhabditina</taxon>
        <taxon>Rhabditomorpha</taxon>
        <taxon>Rhabditoidea</taxon>
        <taxon>Rhabditidae</taxon>
        <taxon>Peloderinae</taxon>
        <taxon>Caenorhabditis</taxon>
    </lineage>
</organism>
<dbReference type="GO" id="GO:0008270">
    <property type="term" value="F:zinc ion binding"/>
    <property type="evidence" value="ECO:0007669"/>
    <property type="project" value="UniProtKB-KW"/>
</dbReference>
<evidence type="ECO:0000256" key="1">
    <source>
        <dbReference type="PROSITE-ProRule" id="PRU00042"/>
    </source>
</evidence>
<sequence>MLTAGLCRVSSFLFAGFQRAEQDSRREAFGGVDRCFLMQSTIAMSIDAANGPQELFKQLSKGGALLGGGSPSSLASSGAPSSSSCANDANSAEDKNSAASDNANSWFNAFTMPRTNQRQPQMNDFIEQLGLQNVGSQSQIMDALGINGNFLNALASFSSQNEPESIEESTNQLLRMMNSKPESAELSQPKSSVPSSLASLLTPTTSSAAAATSSERTTPPTHASVIVNTPANQRESSAGTPPAKKHKNSEDSDFMKSAIDNLFRVQMTALNGAMPTPGEGTTNCDECGREFLNALAMLTHKAQEHTTAGEVAGEENGQIRCSECDKDFENVAYLEQHRITHHLSSQSATDFRIFNGLFPQSLGHLPFMLQSPIHQQFGLPPDLDSPLSALSTPKQGGAVKRQYSSNGKNYCDLCNKEVCNKYFLRTHMLKMHGIVIDENKTVIANIDTLERERMGSLSFRCDTCFNEFKSRQQLRQHKQDAHGVAPISTPSNRGSAPKSVPTTPNILSTNGSSNNLTSNLMEEKCHLCDKRVPAIMLPMHIQQDHMNALTTDLNQVMALFNQASRTPREPEERKSESERGVYRCGYCQYITKDLRNFEMHQERHERMNEAKRRSSDDDEDEVLKLTTEAALKMVAGNQMDNVDHPMDASQAVLNLSLHKVPELSKKESTNEEEKVVAHERNSHTSGSISPSGESLPEGFGKAIGTEKPYMVQSFVIRSNDEKGAFLGEFLAHLPVRNLVDGPRQVVFELHPAPSASM</sequence>
<accession>A0A8S1HR47</accession>
<feature type="compositionally biased region" description="Low complexity" evidence="2">
    <location>
        <begin position="71"/>
        <end position="90"/>
    </location>
</feature>
<dbReference type="InterPro" id="IPR013087">
    <property type="entry name" value="Znf_C2H2_type"/>
</dbReference>
<name>A0A8S1HR47_9PELO</name>
<keyword evidence="1" id="KW-0863">Zinc-finger</keyword>
<keyword evidence="1" id="KW-0862">Zinc</keyword>
<feature type="compositionally biased region" description="Basic and acidic residues" evidence="2">
    <location>
        <begin position="601"/>
        <end position="615"/>
    </location>
</feature>
<protein>
    <recommendedName>
        <fullName evidence="3">C2H2-type domain-containing protein</fullName>
    </recommendedName>
</protein>
<feature type="compositionally biased region" description="Polar residues" evidence="2">
    <location>
        <begin position="226"/>
        <end position="239"/>
    </location>
</feature>
<dbReference type="Proteomes" id="UP000835052">
    <property type="component" value="Unassembled WGS sequence"/>
</dbReference>
<keyword evidence="5" id="KW-1185">Reference proteome</keyword>
<proteinExistence type="predicted"/>
<gene>
    <name evidence="4" type="ORF">CAUJ_LOCUS14178</name>
</gene>
<evidence type="ECO:0000256" key="2">
    <source>
        <dbReference type="SAM" id="MobiDB-lite"/>
    </source>
</evidence>
<feature type="domain" description="C2H2-type" evidence="3">
    <location>
        <begin position="319"/>
        <end position="341"/>
    </location>
</feature>
<dbReference type="PANTHER" id="PTHR21190">
    <property type="entry name" value="GH10077P"/>
    <property type="match status" value="1"/>
</dbReference>
<dbReference type="FunFam" id="3.30.160.60:FF:002852">
    <property type="entry name" value="Dorsal Intercalation and Elongation defect"/>
    <property type="match status" value="1"/>
</dbReference>
<keyword evidence="1" id="KW-0479">Metal-binding</keyword>
<feature type="region of interest" description="Disordered" evidence="2">
    <location>
        <begin position="70"/>
        <end position="100"/>
    </location>
</feature>
<dbReference type="Pfam" id="PF00096">
    <property type="entry name" value="zf-C2H2"/>
    <property type="match status" value="1"/>
</dbReference>
<dbReference type="EMBL" id="CAJGYM010000120">
    <property type="protein sequence ID" value="CAD6198272.1"/>
    <property type="molecule type" value="Genomic_DNA"/>
</dbReference>
<dbReference type="SUPFAM" id="SSF57667">
    <property type="entry name" value="beta-beta-alpha zinc fingers"/>
    <property type="match status" value="1"/>
</dbReference>
<dbReference type="Gene3D" id="3.30.160.60">
    <property type="entry name" value="Classic Zinc Finger"/>
    <property type="match status" value="2"/>
</dbReference>
<feature type="region of interest" description="Disordered" evidence="2">
    <location>
        <begin position="180"/>
        <end position="251"/>
    </location>
</feature>
<dbReference type="PANTHER" id="PTHR21190:SF1">
    <property type="entry name" value="GH10077P"/>
    <property type="match status" value="1"/>
</dbReference>
<dbReference type="InterPro" id="IPR036236">
    <property type="entry name" value="Znf_C2H2_sf"/>
</dbReference>
<dbReference type="PROSITE" id="PS50157">
    <property type="entry name" value="ZINC_FINGER_C2H2_2"/>
    <property type="match status" value="3"/>
</dbReference>
<feature type="domain" description="C2H2-type" evidence="3">
    <location>
        <begin position="459"/>
        <end position="482"/>
    </location>
</feature>
<evidence type="ECO:0000313" key="4">
    <source>
        <dbReference type="EMBL" id="CAD6198272.1"/>
    </source>
</evidence>
<dbReference type="AlphaFoldDB" id="A0A8S1HR47"/>
<feature type="compositionally biased region" description="Polar residues" evidence="2">
    <location>
        <begin position="488"/>
        <end position="506"/>
    </location>
</feature>
<feature type="region of interest" description="Disordered" evidence="2">
    <location>
        <begin position="601"/>
        <end position="620"/>
    </location>
</feature>
<feature type="region of interest" description="Disordered" evidence="2">
    <location>
        <begin position="475"/>
        <end position="515"/>
    </location>
</feature>
<dbReference type="SMART" id="SM00355">
    <property type="entry name" value="ZnF_C2H2"/>
    <property type="match status" value="6"/>
</dbReference>
<dbReference type="PROSITE" id="PS00028">
    <property type="entry name" value="ZINC_FINGER_C2H2_1"/>
    <property type="match status" value="3"/>
</dbReference>
<comment type="caution">
    <text evidence="4">The sequence shown here is derived from an EMBL/GenBank/DDBJ whole genome shotgun (WGS) entry which is preliminary data.</text>
</comment>
<evidence type="ECO:0000259" key="3">
    <source>
        <dbReference type="PROSITE" id="PS50157"/>
    </source>
</evidence>
<feature type="compositionally biased region" description="Low complexity" evidence="2">
    <location>
        <begin position="186"/>
        <end position="221"/>
    </location>
</feature>
<dbReference type="OrthoDB" id="10020956at2759"/>
<evidence type="ECO:0000313" key="5">
    <source>
        <dbReference type="Proteomes" id="UP000835052"/>
    </source>
</evidence>
<reference evidence="4" key="1">
    <citation type="submission" date="2020-10" db="EMBL/GenBank/DDBJ databases">
        <authorList>
            <person name="Kikuchi T."/>
        </authorList>
    </citation>
    <scope>NUCLEOTIDE SEQUENCE</scope>
    <source>
        <strain evidence="4">NKZ352</strain>
    </source>
</reference>